<feature type="domain" description="Vacuolar protein sorting protein 11 C-terminal" evidence="12">
    <location>
        <begin position="1047"/>
        <end position="1089"/>
    </location>
</feature>
<dbReference type="InterPro" id="IPR016024">
    <property type="entry name" value="ARM-type_fold"/>
</dbReference>
<dbReference type="PANTHER" id="PTHR23323">
    <property type="entry name" value="VACUOLAR PROTEIN SORTING-ASSOCIATED PROTEIN"/>
    <property type="match status" value="1"/>
</dbReference>
<protein>
    <recommendedName>
        <fullName evidence="9">E3 ubiquitin-protein ligase PEP5</fullName>
        <ecNumber evidence="9">2.3.2.27</ecNumber>
    </recommendedName>
</protein>
<dbReference type="STRING" id="71784.A0A1Y2B934"/>
<proteinExistence type="inferred from homology"/>
<feature type="region of interest" description="Disordered" evidence="11">
    <location>
        <begin position="209"/>
        <end position="234"/>
    </location>
</feature>
<comment type="similarity">
    <text evidence="1 9">Belongs to the VPS11 family.</text>
</comment>
<evidence type="ECO:0000256" key="1">
    <source>
        <dbReference type="ARBA" id="ARBA00007070"/>
    </source>
</evidence>
<gene>
    <name evidence="15" type="ORF">BCR39DRAFT_113636</name>
</gene>
<feature type="repeat" description="CHCR" evidence="10">
    <location>
        <begin position="458"/>
        <end position="614"/>
    </location>
</feature>
<dbReference type="Gene3D" id="1.25.40.10">
    <property type="entry name" value="Tetratricopeptide repeat domain"/>
    <property type="match status" value="1"/>
</dbReference>
<dbReference type="FunCoup" id="A0A1Y2B934">
    <property type="interactions" value="226"/>
</dbReference>
<keyword evidence="4" id="KW-0863">Zinc-finger</keyword>
<dbReference type="InterPro" id="IPR011990">
    <property type="entry name" value="TPR-like_helical_dom_sf"/>
</dbReference>
<keyword evidence="9" id="KW-0808">Transferase</keyword>
<evidence type="ECO:0000313" key="15">
    <source>
        <dbReference type="EMBL" id="ORY30605.1"/>
    </source>
</evidence>
<keyword evidence="9" id="KW-0833">Ubl conjugation pathway</keyword>
<dbReference type="GO" id="GO:0008270">
    <property type="term" value="F:zinc ion binding"/>
    <property type="evidence" value="ECO:0007669"/>
    <property type="project" value="UniProtKB-KW"/>
</dbReference>
<dbReference type="Proteomes" id="UP000193986">
    <property type="component" value="Unassembled WGS sequence"/>
</dbReference>
<evidence type="ECO:0000256" key="3">
    <source>
        <dbReference type="ARBA" id="ARBA00022723"/>
    </source>
</evidence>
<dbReference type="GO" id="GO:0006904">
    <property type="term" value="P:vesicle docking involved in exocytosis"/>
    <property type="evidence" value="ECO:0007669"/>
    <property type="project" value="TreeGrafter"/>
</dbReference>
<keyword evidence="5" id="KW-0862">Zinc</keyword>
<dbReference type="EMBL" id="MCFC01000019">
    <property type="protein sequence ID" value="ORY30605.1"/>
    <property type="molecule type" value="Genomic_DNA"/>
</dbReference>
<reference evidence="15 16" key="1">
    <citation type="submission" date="2016-07" db="EMBL/GenBank/DDBJ databases">
        <title>Pervasive Adenine N6-methylation of Active Genes in Fungi.</title>
        <authorList>
            <consortium name="DOE Joint Genome Institute"/>
            <person name="Mondo S.J."/>
            <person name="Dannebaum R.O."/>
            <person name="Kuo R.C."/>
            <person name="Labutti K."/>
            <person name="Haridas S."/>
            <person name="Kuo A."/>
            <person name="Salamov A."/>
            <person name="Ahrendt S.R."/>
            <person name="Lipzen A."/>
            <person name="Sullivan W."/>
            <person name="Andreopoulos W.B."/>
            <person name="Clum A."/>
            <person name="Lindquist E."/>
            <person name="Daum C."/>
            <person name="Ramamoorthy G.K."/>
            <person name="Gryganskyi A."/>
            <person name="Culley D."/>
            <person name="Magnuson J.K."/>
            <person name="James T.Y."/>
            <person name="O'Malley M.A."/>
            <person name="Stajich J.E."/>
            <person name="Spatafora J.W."/>
            <person name="Visel A."/>
            <person name="Grigoriev I.V."/>
        </authorList>
    </citation>
    <scope>NUCLEOTIDE SEQUENCE [LARGE SCALE GENOMIC DNA]</scope>
    <source>
        <strain evidence="15 16">68-887.2</strain>
    </source>
</reference>
<evidence type="ECO:0000259" key="13">
    <source>
        <dbReference type="Pfam" id="PF17122"/>
    </source>
</evidence>
<accession>A0A1Y2B934</accession>
<name>A0A1Y2B934_9TREE</name>
<dbReference type="GO" id="GO:0006886">
    <property type="term" value="P:intracellular protein transport"/>
    <property type="evidence" value="ECO:0007669"/>
    <property type="project" value="UniProtKB-UniRule"/>
</dbReference>
<dbReference type="GO" id="GO:0061630">
    <property type="term" value="F:ubiquitin protein ligase activity"/>
    <property type="evidence" value="ECO:0007669"/>
    <property type="project" value="UniProtKB-EC"/>
</dbReference>
<dbReference type="GO" id="GO:0048284">
    <property type="term" value="P:organelle fusion"/>
    <property type="evidence" value="ECO:0007669"/>
    <property type="project" value="TreeGrafter"/>
</dbReference>
<dbReference type="GO" id="GO:0030897">
    <property type="term" value="C:HOPS complex"/>
    <property type="evidence" value="ECO:0007669"/>
    <property type="project" value="UniProtKB-UniRule"/>
</dbReference>
<evidence type="ECO:0000256" key="9">
    <source>
        <dbReference type="PIRNR" id="PIRNR007860"/>
    </source>
</evidence>
<evidence type="ECO:0000256" key="11">
    <source>
        <dbReference type="SAM" id="MobiDB-lite"/>
    </source>
</evidence>
<feature type="domain" description="RING-type" evidence="13">
    <location>
        <begin position="1007"/>
        <end position="1035"/>
    </location>
</feature>
<sequence length="1097" mass="120323">MAASTSAGPSQGSSLSAPQWRQFTFFDVEDVKDAEDLASSPRALQDLRPPIVFTPTSQQSPLPPSVILSSGTDVFILDRRFAVERSFRAWEGNGRGTALLEAGGLLVGIGEDEGSRYPVLKVWDLTRDEKKKAGGGPVLLRNVRIQHGQRPHPVSSIALTSTLSHLAIGLGDGTVLLYRHLLQSLTTSPGALTSLPKARLVHESAEPITGLGFREPPNTPAANGSSRAPDSDKASTGQLSLFIVTTNRILCAPVSGKAGEARTIDELGSGLGCAVMDWDRREMVVARDEAIYLYGSEGRGACYAYEGPKSSISVFRHNLIIASPPFFPSANSASATVRNYVSKAAASGSDGNDISKLTIFDLQNKVVSYSGTFKNGVREVFFQWGGVFVLGGDGKLSRLDEHSTAAKLDVLYRRNLFTLAISLARSQGVSEAGIADIHRRYGDYLYGKGDYDGAMSQFVKTLSFLQPSYVIRKFLDAQRIHNLTTYLQELHSRGLANPDHTTLLLNCYTKTSDRARLDAFIKTEASRGSTDLDDLPFDLDTAIRVCRQAGFYEHATYLAKKYGRHEEYLRIQIEDAQEWTDALKYLRSLGPDACQENLVLYGKTLLSHEPEATTDLLIDLCSGDLGKIKPEREATTDSAKGANGSSGQGPLTYLGLNRVQGLFTNDGQSRSATLVEGEPTNGDARGPKAPQDGSITAPLADAMDLDAGPSYIPPSPRTYFAHFVGQHELFIRFLESVAAKLWGQSVDSSPPARSGPMPLREIDIEPSEDPVDSDQRAVWNTLLELYLTWTKSSDRSVVRIARGKAMSLLARGTEIPYDTMHALILCSSAGFTDGLVGLWESMGMYEDVLRFWMERDSASLHTTANGDGYVDTDGDSASPLPSDEVLRYLDLYGPSHPHLYPLVLRYLTSSSQILQRHPTQLQRLLNEIDERHIMPPLSVVQLLSRNNVASIGAVKEWLKSKVDELRQDVESDKSLVQSYRHETESKEGMLKELADIKVPEVFQVTRCAACGGQLDLPAVHFMCKHSYHQRCLSDSDPECILCARQNSIIREVRRNQTRLADRHDLFIDEVYEAEDGFGVVAGAFGRGLMTKQVEGEA</sequence>
<evidence type="ECO:0000259" key="14">
    <source>
        <dbReference type="Pfam" id="PF23341"/>
    </source>
</evidence>
<evidence type="ECO:0000256" key="4">
    <source>
        <dbReference type="ARBA" id="ARBA00022771"/>
    </source>
</evidence>
<comment type="subunit">
    <text evidence="9">Component of the homotypic vacuole fusion and vacuole protein sorting (HOPS) complex. Component of the class C core vacuole/endosome tethering (CORVET) complex.</text>
</comment>
<feature type="compositionally biased region" description="Polar residues" evidence="11">
    <location>
        <begin position="220"/>
        <end position="234"/>
    </location>
</feature>
<dbReference type="Pfam" id="PF23341">
    <property type="entry name" value="PEP5_VPS11_N"/>
    <property type="match status" value="1"/>
</dbReference>
<comment type="subcellular location">
    <subcellularLocation>
        <location evidence="8">Endomembrane system</location>
        <topology evidence="8">Peripheral membrane protein</topology>
        <orientation evidence="8">Cytoplasmic side</orientation>
    </subcellularLocation>
    <subcellularLocation>
        <location evidence="9">Vacuole membrane</location>
        <topology evidence="9">Peripheral membrane protein</topology>
        <orientation evidence="9">Cytoplasmic side</orientation>
    </subcellularLocation>
</comment>
<dbReference type="InterPro" id="IPR000547">
    <property type="entry name" value="Clathrin_H-chain/VPS_repeat"/>
</dbReference>
<dbReference type="InterPro" id="IPR057307">
    <property type="entry name" value="PEP5_VPS11_N"/>
</dbReference>
<dbReference type="InParanoid" id="A0A1Y2B934"/>
<organism evidence="15 16">
    <name type="scientific">Naematelia encephala</name>
    <dbReference type="NCBI Taxonomy" id="71784"/>
    <lineage>
        <taxon>Eukaryota</taxon>
        <taxon>Fungi</taxon>
        <taxon>Dikarya</taxon>
        <taxon>Basidiomycota</taxon>
        <taxon>Agaricomycotina</taxon>
        <taxon>Tremellomycetes</taxon>
        <taxon>Tremellales</taxon>
        <taxon>Naemateliaceae</taxon>
        <taxon>Naematelia</taxon>
    </lineage>
</organism>
<keyword evidence="7 9" id="KW-0472">Membrane</keyword>
<comment type="catalytic activity">
    <reaction evidence="9">
        <text>S-ubiquitinyl-[E2 ubiquitin-conjugating enzyme]-L-cysteine + [acceptor protein]-L-lysine = [E2 ubiquitin-conjugating enzyme]-L-cysteine + N(6)-ubiquitinyl-[acceptor protein]-L-lysine.</text>
        <dbReference type="EC" id="2.3.2.27"/>
    </reaction>
</comment>
<dbReference type="GO" id="GO:0000329">
    <property type="term" value="C:fungal-type vacuole membrane"/>
    <property type="evidence" value="ECO:0007669"/>
    <property type="project" value="UniProtKB-UniRule"/>
</dbReference>
<evidence type="ECO:0000256" key="2">
    <source>
        <dbReference type="ARBA" id="ARBA00022448"/>
    </source>
</evidence>
<dbReference type="GO" id="GO:0007032">
    <property type="term" value="P:endosome organization"/>
    <property type="evidence" value="ECO:0007669"/>
    <property type="project" value="TreeGrafter"/>
</dbReference>
<dbReference type="CDD" id="cd16688">
    <property type="entry name" value="RING-H2_Vps11"/>
    <property type="match status" value="1"/>
</dbReference>
<dbReference type="InterPro" id="IPR024763">
    <property type="entry name" value="VPS11_C"/>
</dbReference>
<evidence type="ECO:0000256" key="7">
    <source>
        <dbReference type="ARBA" id="ARBA00023136"/>
    </source>
</evidence>
<dbReference type="PANTHER" id="PTHR23323:SF24">
    <property type="entry name" value="VACUOLAR PROTEIN SORTING-ASSOCIATED PROTEIN 11 HOMOLOG"/>
    <property type="match status" value="1"/>
</dbReference>
<comment type="caution">
    <text evidence="15">The sequence shown here is derived from an EMBL/GenBank/DDBJ whole genome shotgun (WGS) entry which is preliminary data.</text>
</comment>
<dbReference type="EC" id="2.3.2.27" evidence="9"/>
<evidence type="ECO:0000259" key="12">
    <source>
        <dbReference type="Pfam" id="PF12451"/>
    </source>
</evidence>
<dbReference type="OrthoDB" id="26184at2759"/>
<dbReference type="Pfam" id="PF23356">
    <property type="entry name" value="TPR_PEP5_VPS11"/>
    <property type="match status" value="1"/>
</dbReference>
<dbReference type="Pfam" id="PF12451">
    <property type="entry name" value="VPS11_C"/>
    <property type="match status" value="1"/>
</dbReference>
<feature type="region of interest" description="Disordered" evidence="11">
    <location>
        <begin position="670"/>
        <end position="693"/>
    </location>
</feature>
<dbReference type="InterPro" id="IPR057308">
    <property type="entry name" value="CHCR_PEP5_VPS11"/>
</dbReference>
<keyword evidence="2 9" id="KW-0813">Transport</keyword>
<keyword evidence="6 9" id="KW-0653">Protein transport</keyword>
<evidence type="ECO:0000256" key="8">
    <source>
        <dbReference type="ARBA" id="ARBA00029433"/>
    </source>
</evidence>
<evidence type="ECO:0000313" key="16">
    <source>
        <dbReference type="Proteomes" id="UP000193986"/>
    </source>
</evidence>
<dbReference type="AlphaFoldDB" id="A0A1Y2B934"/>
<dbReference type="PIRSF" id="PIRSF007860">
    <property type="entry name" value="VPS11"/>
    <property type="match status" value="1"/>
</dbReference>
<dbReference type="Pfam" id="PF17122">
    <property type="entry name" value="zf-C3H2C3"/>
    <property type="match status" value="1"/>
</dbReference>
<evidence type="ECO:0000256" key="6">
    <source>
        <dbReference type="ARBA" id="ARBA00022927"/>
    </source>
</evidence>
<dbReference type="InterPro" id="IPR016528">
    <property type="entry name" value="VPS11"/>
</dbReference>
<dbReference type="GO" id="GO:0033263">
    <property type="term" value="C:CORVET complex"/>
    <property type="evidence" value="ECO:0007669"/>
    <property type="project" value="UniProtKB-UniRule"/>
</dbReference>
<keyword evidence="9" id="KW-0926">Vacuole</keyword>
<dbReference type="SUPFAM" id="SSF48371">
    <property type="entry name" value="ARM repeat"/>
    <property type="match status" value="1"/>
</dbReference>
<evidence type="ECO:0000256" key="5">
    <source>
        <dbReference type="ARBA" id="ARBA00022833"/>
    </source>
</evidence>
<dbReference type="PROSITE" id="PS50236">
    <property type="entry name" value="CHCR"/>
    <property type="match status" value="1"/>
</dbReference>
<keyword evidence="3" id="KW-0479">Metal-binding</keyword>
<dbReference type="InterPro" id="IPR001841">
    <property type="entry name" value="Znf_RING"/>
</dbReference>
<evidence type="ECO:0000256" key="10">
    <source>
        <dbReference type="PROSITE-ProRule" id="PRU01006"/>
    </source>
</evidence>
<dbReference type="GO" id="GO:0007033">
    <property type="term" value="P:vacuole organization"/>
    <property type="evidence" value="ECO:0007669"/>
    <property type="project" value="TreeGrafter"/>
</dbReference>
<dbReference type="GO" id="GO:0030674">
    <property type="term" value="F:protein-macromolecule adaptor activity"/>
    <property type="evidence" value="ECO:0007669"/>
    <property type="project" value="TreeGrafter"/>
</dbReference>
<feature type="domain" description="PEP5/VPS11 N-terminal" evidence="14">
    <location>
        <begin position="20"/>
        <end position="401"/>
    </location>
</feature>
<keyword evidence="16" id="KW-1185">Reference proteome</keyword>